<dbReference type="InterPro" id="IPR002213">
    <property type="entry name" value="UDP_glucos_trans"/>
</dbReference>
<keyword evidence="8 13" id="KW-1133">Transmembrane helix</keyword>
<reference evidence="14" key="2">
    <citation type="submission" date="2025-09" db="UniProtKB">
        <authorList>
            <consortium name="Ensembl"/>
        </authorList>
    </citation>
    <scope>IDENTIFICATION</scope>
</reference>
<keyword evidence="9 13" id="KW-0472">Membrane</keyword>
<keyword evidence="15" id="KW-1185">Reference proteome</keyword>
<name>A0A674I2M6_9SAUR</name>
<evidence type="ECO:0000256" key="6">
    <source>
        <dbReference type="ARBA" id="ARBA00022692"/>
    </source>
</evidence>
<evidence type="ECO:0000256" key="3">
    <source>
        <dbReference type="ARBA" id="ARBA00012544"/>
    </source>
</evidence>
<dbReference type="CDD" id="cd03784">
    <property type="entry name" value="GT1_Gtf-like"/>
    <property type="match status" value="1"/>
</dbReference>
<comment type="similarity">
    <text evidence="2">Belongs to the UDP-glycosyltransferase family.</text>
</comment>
<keyword evidence="10" id="KW-0325">Glycoprotein</keyword>
<protein>
    <recommendedName>
        <fullName evidence="3">glucuronosyltransferase</fullName>
        <ecNumber evidence="3">2.4.1.17</ecNumber>
    </recommendedName>
</protein>
<dbReference type="Gene3D" id="3.40.50.2000">
    <property type="entry name" value="Glycogen Phosphorylase B"/>
    <property type="match status" value="1"/>
</dbReference>
<dbReference type="PANTHER" id="PTHR48043">
    <property type="entry name" value="EG:EG0003.4 PROTEIN-RELATED"/>
    <property type="match status" value="1"/>
</dbReference>
<dbReference type="Proteomes" id="UP000472274">
    <property type="component" value="Unplaced"/>
</dbReference>
<keyword evidence="5" id="KW-0808">Transferase</keyword>
<evidence type="ECO:0000256" key="5">
    <source>
        <dbReference type="ARBA" id="ARBA00022679"/>
    </source>
</evidence>
<organism evidence="14 15">
    <name type="scientific">Terrapene triunguis</name>
    <name type="common">Three-toed box turtle</name>
    <dbReference type="NCBI Taxonomy" id="2587831"/>
    <lineage>
        <taxon>Eukaryota</taxon>
        <taxon>Metazoa</taxon>
        <taxon>Chordata</taxon>
        <taxon>Craniata</taxon>
        <taxon>Vertebrata</taxon>
        <taxon>Euteleostomi</taxon>
        <taxon>Archelosauria</taxon>
        <taxon>Testudinata</taxon>
        <taxon>Testudines</taxon>
        <taxon>Cryptodira</taxon>
        <taxon>Durocryptodira</taxon>
        <taxon>Testudinoidea</taxon>
        <taxon>Emydidae</taxon>
        <taxon>Terrapene</taxon>
    </lineage>
</organism>
<dbReference type="SUPFAM" id="SSF53756">
    <property type="entry name" value="UDP-Glycosyltransferase/glycogen phosphorylase"/>
    <property type="match status" value="1"/>
</dbReference>
<dbReference type="AlphaFoldDB" id="A0A674I2M6"/>
<evidence type="ECO:0000256" key="1">
    <source>
        <dbReference type="ARBA" id="ARBA00004167"/>
    </source>
</evidence>
<dbReference type="PANTHER" id="PTHR48043:SF24">
    <property type="entry name" value="UDP-GLUCURONOSYLTRANSFERASE 3A2"/>
    <property type="match status" value="1"/>
</dbReference>
<dbReference type="Ensembl" id="ENSTMTT00000002212.1">
    <property type="protein sequence ID" value="ENSTMTP00000002139.1"/>
    <property type="gene ID" value="ENSTMTG00000001673.1"/>
</dbReference>
<dbReference type="EC" id="2.4.1.17" evidence="3"/>
<dbReference type="GO" id="GO:0043541">
    <property type="term" value="C:UDP-N-acetylglucosamine transferase complex"/>
    <property type="evidence" value="ECO:0007669"/>
    <property type="project" value="TreeGrafter"/>
</dbReference>
<dbReference type="InParanoid" id="A0A674I2M6"/>
<evidence type="ECO:0000256" key="8">
    <source>
        <dbReference type="ARBA" id="ARBA00022989"/>
    </source>
</evidence>
<feature type="region of interest" description="Disordered" evidence="12">
    <location>
        <begin position="1"/>
        <end position="20"/>
    </location>
</feature>
<dbReference type="Pfam" id="PF00201">
    <property type="entry name" value="UDPGT"/>
    <property type="match status" value="1"/>
</dbReference>
<evidence type="ECO:0000256" key="10">
    <source>
        <dbReference type="ARBA" id="ARBA00023180"/>
    </source>
</evidence>
<keyword evidence="7" id="KW-0732">Signal</keyword>
<comment type="catalytic activity">
    <reaction evidence="11">
        <text>glucuronate acceptor + UDP-alpha-D-glucuronate = acceptor beta-D-glucuronoside + UDP + H(+)</text>
        <dbReference type="Rhea" id="RHEA:21032"/>
        <dbReference type="ChEBI" id="CHEBI:15378"/>
        <dbReference type="ChEBI" id="CHEBI:58052"/>
        <dbReference type="ChEBI" id="CHEBI:58223"/>
        <dbReference type="ChEBI" id="CHEBI:132367"/>
        <dbReference type="ChEBI" id="CHEBI:132368"/>
        <dbReference type="EC" id="2.4.1.17"/>
    </reaction>
</comment>
<proteinExistence type="inferred from homology"/>
<evidence type="ECO:0000256" key="13">
    <source>
        <dbReference type="SAM" id="Phobius"/>
    </source>
</evidence>
<evidence type="ECO:0000256" key="2">
    <source>
        <dbReference type="ARBA" id="ARBA00009995"/>
    </source>
</evidence>
<dbReference type="GeneTree" id="ENSGT00940000161263"/>
<keyword evidence="6 13" id="KW-0812">Transmembrane</keyword>
<evidence type="ECO:0000256" key="4">
    <source>
        <dbReference type="ARBA" id="ARBA00022676"/>
    </source>
</evidence>
<evidence type="ECO:0000313" key="15">
    <source>
        <dbReference type="Proteomes" id="UP000472274"/>
    </source>
</evidence>
<evidence type="ECO:0000256" key="9">
    <source>
        <dbReference type="ARBA" id="ARBA00023136"/>
    </source>
</evidence>
<evidence type="ECO:0000256" key="7">
    <source>
        <dbReference type="ARBA" id="ARBA00022729"/>
    </source>
</evidence>
<keyword evidence="4" id="KW-0328">Glycosyltransferase</keyword>
<evidence type="ECO:0000256" key="12">
    <source>
        <dbReference type="SAM" id="MobiDB-lite"/>
    </source>
</evidence>
<dbReference type="InterPro" id="IPR050271">
    <property type="entry name" value="UDP-glycosyltransferase"/>
</dbReference>
<accession>A0A674I2M6</accession>
<evidence type="ECO:0000313" key="14">
    <source>
        <dbReference type="Ensembl" id="ENSTMTP00000002139.1"/>
    </source>
</evidence>
<feature type="transmembrane region" description="Helical" evidence="13">
    <location>
        <begin position="170"/>
        <end position="190"/>
    </location>
</feature>
<comment type="subcellular location">
    <subcellularLocation>
        <location evidence="1">Membrane</location>
        <topology evidence="1">Single-pass membrane protein</topology>
    </subcellularLocation>
</comment>
<dbReference type="GO" id="GO:0015020">
    <property type="term" value="F:glucuronosyltransferase activity"/>
    <property type="evidence" value="ECO:0007669"/>
    <property type="project" value="UniProtKB-EC"/>
</dbReference>
<reference evidence="14" key="1">
    <citation type="submission" date="2025-08" db="UniProtKB">
        <authorList>
            <consortium name="Ensembl"/>
        </authorList>
    </citation>
    <scope>IDENTIFICATION</scope>
</reference>
<evidence type="ECO:0000256" key="11">
    <source>
        <dbReference type="ARBA" id="ARBA00047475"/>
    </source>
</evidence>
<sequence>GHMAFSSSGRGSCTKLQKSQIQSHPPMTGCISVTLAQQGPDLDWGHPMARLLVTHGGLNSLMESIYHGVPVVGIPLFGDQHDNMVRVEAKNMGITLRIDQLKADKFTRTMKQVIEDKRYKSAVMSLSTIHHSHPLPPDQRLGRWIEHVLQARGGAHLQPYAFQQSWYQQYLLDVLLFLSGSVLGIIYLCVKLVRTAVFRIRSAGKQKQT</sequence>